<organism evidence="5 6">
    <name type="scientific">Azonexus hydrophilus</name>
    <dbReference type="NCBI Taxonomy" id="418702"/>
    <lineage>
        <taxon>Bacteria</taxon>
        <taxon>Pseudomonadati</taxon>
        <taxon>Pseudomonadota</taxon>
        <taxon>Betaproteobacteria</taxon>
        <taxon>Rhodocyclales</taxon>
        <taxon>Azonexaceae</taxon>
        <taxon>Azonexus</taxon>
    </lineage>
</organism>
<dbReference type="PANTHER" id="PTHR10434:SF9">
    <property type="entry name" value="PHOSPHOLIPID_GLYCEROL ACYLTRANSFERASE DOMAIN-CONTAINING PROTEIN"/>
    <property type="match status" value="1"/>
</dbReference>
<keyword evidence="2" id="KW-0808">Transferase</keyword>
<dbReference type="InterPro" id="IPR002123">
    <property type="entry name" value="Plipid/glycerol_acylTrfase"/>
</dbReference>
<evidence type="ECO:0000256" key="2">
    <source>
        <dbReference type="ARBA" id="ARBA00022679"/>
    </source>
</evidence>
<dbReference type="Proteomes" id="UP001479520">
    <property type="component" value="Chromosome"/>
</dbReference>
<proteinExistence type="predicted"/>
<evidence type="ECO:0000256" key="3">
    <source>
        <dbReference type="ARBA" id="ARBA00023315"/>
    </source>
</evidence>
<keyword evidence="3 5" id="KW-0012">Acyltransferase</keyword>
<sequence length="185" mass="20966">MMQTLARWLVKRLGWTLVEPPERPPRTVLIAYPHTSNWDALYALLARQGLALEAHWAAKDVLFRWPFGGLLRRLGGVAVNRRQRTGFVDQMAAEFARRQRFMLVLAPEGTRSLTAGWKSGFYRIALASQVPVGLGFIDYTRRRVGILAYITLSGDPAQDMATIAGHYREHCGKHPELASPIRWLD</sequence>
<dbReference type="SUPFAM" id="SSF69593">
    <property type="entry name" value="Glycerol-3-phosphate (1)-acyltransferase"/>
    <property type="match status" value="1"/>
</dbReference>
<dbReference type="EMBL" id="CP151406">
    <property type="protein sequence ID" value="WZJ22571.1"/>
    <property type="molecule type" value="Genomic_DNA"/>
</dbReference>
<evidence type="ECO:0000259" key="4">
    <source>
        <dbReference type="SMART" id="SM00563"/>
    </source>
</evidence>
<keyword evidence="6" id="KW-1185">Reference proteome</keyword>
<dbReference type="RefSeq" id="WP_341744247.1">
    <property type="nucleotide sequence ID" value="NZ_CP151406.1"/>
</dbReference>
<protein>
    <submittedName>
        <fullName evidence="5">1-acyl-sn-glycerol-3-phosphate acyltransferase</fullName>
    </submittedName>
</protein>
<reference evidence="5 6" key="1">
    <citation type="submission" date="2024-04" db="EMBL/GenBank/DDBJ databases">
        <title>Dissimilatory iodate-reducing microorganisms contribute to the enrichment of iodine in groundwater.</title>
        <authorList>
            <person name="Jiang Z."/>
        </authorList>
    </citation>
    <scope>NUCLEOTIDE SEQUENCE [LARGE SCALE GENOMIC DNA]</scope>
    <source>
        <strain evidence="5 6">NCP973</strain>
    </source>
</reference>
<evidence type="ECO:0000313" key="5">
    <source>
        <dbReference type="EMBL" id="WZJ22571.1"/>
    </source>
</evidence>
<evidence type="ECO:0000313" key="6">
    <source>
        <dbReference type="Proteomes" id="UP001479520"/>
    </source>
</evidence>
<dbReference type="GO" id="GO:0016746">
    <property type="term" value="F:acyltransferase activity"/>
    <property type="evidence" value="ECO:0007669"/>
    <property type="project" value="UniProtKB-KW"/>
</dbReference>
<accession>A0ABZ2XIZ0</accession>
<dbReference type="Pfam" id="PF01553">
    <property type="entry name" value="Acyltransferase"/>
    <property type="match status" value="1"/>
</dbReference>
<dbReference type="PANTHER" id="PTHR10434">
    <property type="entry name" value="1-ACYL-SN-GLYCEROL-3-PHOSPHATE ACYLTRANSFERASE"/>
    <property type="match status" value="1"/>
</dbReference>
<name>A0ABZ2XIZ0_9RHOO</name>
<dbReference type="SMART" id="SM00563">
    <property type="entry name" value="PlsC"/>
    <property type="match status" value="1"/>
</dbReference>
<comment type="pathway">
    <text evidence="1">Lipid metabolism.</text>
</comment>
<gene>
    <name evidence="5" type="ORF">AADV58_05325</name>
</gene>
<feature type="domain" description="Phospholipid/glycerol acyltransferase" evidence="4">
    <location>
        <begin position="28"/>
        <end position="137"/>
    </location>
</feature>
<evidence type="ECO:0000256" key="1">
    <source>
        <dbReference type="ARBA" id="ARBA00005189"/>
    </source>
</evidence>